<gene>
    <name evidence="7" type="ORF">SAMN05444004_104138</name>
</gene>
<dbReference type="InterPro" id="IPR051446">
    <property type="entry name" value="HTH_trans_reg/aminotransferase"/>
</dbReference>
<dbReference type="OrthoDB" id="9808770at2"/>
<dbReference type="InterPro" id="IPR015421">
    <property type="entry name" value="PyrdxlP-dep_Trfase_major"/>
</dbReference>
<dbReference type="GO" id="GO:0003700">
    <property type="term" value="F:DNA-binding transcription factor activity"/>
    <property type="evidence" value="ECO:0007669"/>
    <property type="project" value="InterPro"/>
</dbReference>
<organism evidence="7 8">
    <name type="scientific">Jannaschia faecimaris</name>
    <dbReference type="NCBI Taxonomy" id="1244108"/>
    <lineage>
        <taxon>Bacteria</taxon>
        <taxon>Pseudomonadati</taxon>
        <taxon>Pseudomonadota</taxon>
        <taxon>Alphaproteobacteria</taxon>
        <taxon>Rhodobacterales</taxon>
        <taxon>Roseobacteraceae</taxon>
        <taxon>Jannaschia</taxon>
    </lineage>
</organism>
<evidence type="ECO:0000256" key="3">
    <source>
        <dbReference type="ARBA" id="ARBA00023015"/>
    </source>
</evidence>
<keyword evidence="2" id="KW-0663">Pyridoxal phosphate</keyword>
<dbReference type="PROSITE" id="PS50949">
    <property type="entry name" value="HTH_GNTR"/>
    <property type="match status" value="1"/>
</dbReference>
<dbReference type="InterPro" id="IPR004839">
    <property type="entry name" value="Aminotransferase_I/II_large"/>
</dbReference>
<feature type="domain" description="HTH gntR-type" evidence="6">
    <location>
        <begin position="16"/>
        <end position="84"/>
    </location>
</feature>
<evidence type="ECO:0000256" key="1">
    <source>
        <dbReference type="ARBA" id="ARBA00005384"/>
    </source>
</evidence>
<sequence length="491" mass="55005">MAIAVEQFFLDPNYRGTLQRQLQEIVTGGVLAGRFRLGERMPSSRGLARHLGISRITVTLAYTDLVANDYLSARGRSGYFVSESAPRPPSFPTPVRTESNVDWSRAIGQRFPPSTVLQRPEDWRRYRYPFIYGQTDARLFDHQNWRKCALQALGVRDFAALTEDSYGRDDPQLIDQIIRHILPRRGIVADPSEVLVTMGAQNALWMLAQVLLTQRRTAVMEFPCYPALREILHQSRCNTLDVTVDALGLPPEDVPPEADVVFVTPSHQCPTSATMPVSRRRALLEQAEKHDFLIVEDDYEFELAFTSSPSPALKSLDRGGRVAYLGSFAKSLFPGLRLGYVVAPEPLIRELRTLRSLIVRHVPGHIQRSTAYFLAQGHYDAQVHKMARAYRERRAVTEVSIQAEGLTLAGASNFGGSSFWMRAPGGVQAAQLAERLRHRQVLIEPAGAFFGKGRDPETHYRLAYSSIPAVDIPEGIRRIAEEGQALARCRA</sequence>
<evidence type="ECO:0000313" key="8">
    <source>
        <dbReference type="Proteomes" id="UP000198914"/>
    </source>
</evidence>
<dbReference type="InterPro" id="IPR015424">
    <property type="entry name" value="PyrdxlP-dep_Trfase"/>
</dbReference>
<dbReference type="Gene3D" id="3.40.640.10">
    <property type="entry name" value="Type I PLP-dependent aspartate aminotransferase-like (Major domain)"/>
    <property type="match status" value="1"/>
</dbReference>
<protein>
    <submittedName>
        <fullName evidence="7">Transcriptional regulator, GntR family</fullName>
    </submittedName>
</protein>
<comment type="similarity">
    <text evidence="1">In the C-terminal section; belongs to the class-I pyridoxal-phosphate-dependent aminotransferase family.</text>
</comment>
<dbReference type="InterPro" id="IPR000524">
    <property type="entry name" value="Tscrpt_reg_HTH_GntR"/>
</dbReference>
<dbReference type="STRING" id="1244108.SAMN05444004_104138"/>
<dbReference type="GO" id="GO:0030170">
    <property type="term" value="F:pyridoxal phosphate binding"/>
    <property type="evidence" value="ECO:0007669"/>
    <property type="project" value="InterPro"/>
</dbReference>
<evidence type="ECO:0000259" key="6">
    <source>
        <dbReference type="PROSITE" id="PS50949"/>
    </source>
</evidence>
<accession>A0A1H3NY93</accession>
<dbReference type="RefSeq" id="WP_092644115.1">
    <property type="nucleotide sequence ID" value="NZ_FNPX01000004.1"/>
</dbReference>
<dbReference type="CDD" id="cd00609">
    <property type="entry name" value="AAT_like"/>
    <property type="match status" value="1"/>
</dbReference>
<keyword evidence="5" id="KW-0804">Transcription</keyword>
<dbReference type="AlphaFoldDB" id="A0A1H3NY93"/>
<keyword evidence="3" id="KW-0805">Transcription regulation</keyword>
<keyword evidence="8" id="KW-1185">Reference proteome</keyword>
<dbReference type="Pfam" id="PF00155">
    <property type="entry name" value="Aminotran_1_2"/>
    <property type="match status" value="1"/>
</dbReference>
<dbReference type="InterPro" id="IPR036388">
    <property type="entry name" value="WH-like_DNA-bd_sf"/>
</dbReference>
<name>A0A1H3NY93_9RHOB</name>
<keyword evidence="4" id="KW-0238">DNA-binding</keyword>
<evidence type="ECO:0000256" key="4">
    <source>
        <dbReference type="ARBA" id="ARBA00023125"/>
    </source>
</evidence>
<evidence type="ECO:0000256" key="2">
    <source>
        <dbReference type="ARBA" id="ARBA00022898"/>
    </source>
</evidence>
<dbReference type="Gene3D" id="1.10.10.10">
    <property type="entry name" value="Winged helix-like DNA-binding domain superfamily/Winged helix DNA-binding domain"/>
    <property type="match status" value="1"/>
</dbReference>
<dbReference type="CDD" id="cd07377">
    <property type="entry name" value="WHTH_GntR"/>
    <property type="match status" value="1"/>
</dbReference>
<proteinExistence type="inferred from homology"/>
<dbReference type="PANTHER" id="PTHR46577">
    <property type="entry name" value="HTH-TYPE TRANSCRIPTIONAL REGULATORY PROTEIN GABR"/>
    <property type="match status" value="1"/>
</dbReference>
<evidence type="ECO:0000313" key="7">
    <source>
        <dbReference type="EMBL" id="SDY93149.1"/>
    </source>
</evidence>
<dbReference type="Proteomes" id="UP000198914">
    <property type="component" value="Unassembled WGS sequence"/>
</dbReference>
<reference evidence="8" key="1">
    <citation type="submission" date="2016-10" db="EMBL/GenBank/DDBJ databases">
        <authorList>
            <person name="Varghese N."/>
            <person name="Submissions S."/>
        </authorList>
    </citation>
    <scope>NUCLEOTIDE SEQUENCE [LARGE SCALE GENOMIC DNA]</scope>
    <source>
        <strain evidence="8">DSM 100420</strain>
    </source>
</reference>
<evidence type="ECO:0000256" key="5">
    <source>
        <dbReference type="ARBA" id="ARBA00023163"/>
    </source>
</evidence>
<dbReference type="InterPro" id="IPR036390">
    <property type="entry name" value="WH_DNA-bd_sf"/>
</dbReference>
<dbReference type="EMBL" id="FNPX01000004">
    <property type="protein sequence ID" value="SDY93149.1"/>
    <property type="molecule type" value="Genomic_DNA"/>
</dbReference>
<dbReference type="SUPFAM" id="SSF46785">
    <property type="entry name" value="Winged helix' DNA-binding domain"/>
    <property type="match status" value="1"/>
</dbReference>
<dbReference type="SUPFAM" id="SSF53383">
    <property type="entry name" value="PLP-dependent transferases"/>
    <property type="match status" value="1"/>
</dbReference>
<dbReference type="PANTHER" id="PTHR46577:SF1">
    <property type="entry name" value="HTH-TYPE TRANSCRIPTIONAL REGULATORY PROTEIN GABR"/>
    <property type="match status" value="1"/>
</dbReference>
<dbReference type="SMART" id="SM00345">
    <property type="entry name" value="HTH_GNTR"/>
    <property type="match status" value="1"/>
</dbReference>
<dbReference type="Pfam" id="PF00392">
    <property type="entry name" value="GntR"/>
    <property type="match status" value="1"/>
</dbReference>
<dbReference type="GO" id="GO:0003677">
    <property type="term" value="F:DNA binding"/>
    <property type="evidence" value="ECO:0007669"/>
    <property type="project" value="UniProtKB-KW"/>
</dbReference>